<accession>A0A0E0R642</accession>
<feature type="compositionally biased region" description="Low complexity" evidence="1">
    <location>
        <begin position="1"/>
        <end position="30"/>
    </location>
</feature>
<feature type="transmembrane region" description="Helical" evidence="2">
    <location>
        <begin position="91"/>
        <end position="113"/>
    </location>
</feature>
<sequence>MPYPFTLSPSTHTLHSSSPDRLSSSRSPPLATVSDGGRTGGGARWRLAAGDDKRRRAVLGGGRAERRVHGKRQPGEHAEGRAAAGQAEGSLATLMSMCGLVGFEMCGLVLFFVMSM</sequence>
<dbReference type="Proteomes" id="UP000008022">
    <property type="component" value="Unassembled WGS sequence"/>
</dbReference>
<reference evidence="4" key="1">
    <citation type="submission" date="2013-06" db="EMBL/GenBank/DDBJ databases">
        <authorList>
            <person name="Zhao Q."/>
        </authorList>
    </citation>
    <scope>NUCLEOTIDE SEQUENCE</scope>
    <source>
        <strain evidence="4">cv. W1943</strain>
    </source>
</reference>
<keyword evidence="2" id="KW-1133">Transmembrane helix</keyword>
<feature type="region of interest" description="Disordered" evidence="1">
    <location>
        <begin position="1"/>
        <end position="86"/>
    </location>
</feature>
<keyword evidence="2" id="KW-0472">Membrane</keyword>
<proteinExistence type="predicted"/>
<evidence type="ECO:0000256" key="2">
    <source>
        <dbReference type="SAM" id="Phobius"/>
    </source>
</evidence>
<dbReference type="AlphaFoldDB" id="A0A0E0R642"/>
<evidence type="ECO:0000256" key="1">
    <source>
        <dbReference type="SAM" id="MobiDB-lite"/>
    </source>
</evidence>
<reference evidence="3" key="2">
    <citation type="submission" date="2015-06" db="UniProtKB">
        <authorList>
            <consortium name="EnsemblPlants"/>
        </authorList>
    </citation>
    <scope>IDENTIFICATION</scope>
</reference>
<organism evidence="3 4">
    <name type="scientific">Oryza rufipogon</name>
    <name type="common">Brownbeard rice</name>
    <name type="synonym">Asian wild rice</name>
    <dbReference type="NCBI Taxonomy" id="4529"/>
    <lineage>
        <taxon>Eukaryota</taxon>
        <taxon>Viridiplantae</taxon>
        <taxon>Streptophyta</taxon>
        <taxon>Embryophyta</taxon>
        <taxon>Tracheophyta</taxon>
        <taxon>Spermatophyta</taxon>
        <taxon>Magnoliopsida</taxon>
        <taxon>Liliopsida</taxon>
        <taxon>Poales</taxon>
        <taxon>Poaceae</taxon>
        <taxon>BOP clade</taxon>
        <taxon>Oryzoideae</taxon>
        <taxon>Oryzeae</taxon>
        <taxon>Oryzinae</taxon>
        <taxon>Oryza</taxon>
    </lineage>
</organism>
<evidence type="ECO:0000313" key="4">
    <source>
        <dbReference type="Proteomes" id="UP000008022"/>
    </source>
</evidence>
<keyword evidence="2" id="KW-0812">Transmembrane</keyword>
<feature type="compositionally biased region" description="Basic and acidic residues" evidence="1">
    <location>
        <begin position="63"/>
        <end position="80"/>
    </location>
</feature>
<dbReference type="Gramene" id="ORUFI11G07810.2">
    <property type="protein sequence ID" value="ORUFI11G07810.2"/>
    <property type="gene ID" value="ORUFI11G07810"/>
</dbReference>
<protein>
    <submittedName>
        <fullName evidence="3">Uncharacterized protein</fullName>
    </submittedName>
</protein>
<keyword evidence="4" id="KW-1185">Reference proteome</keyword>
<evidence type="ECO:0000313" key="3">
    <source>
        <dbReference type="EnsemblPlants" id="ORUFI11G07810.2"/>
    </source>
</evidence>
<dbReference type="EnsemblPlants" id="ORUFI11G07810.2">
    <property type="protein sequence ID" value="ORUFI11G07810.2"/>
    <property type="gene ID" value="ORUFI11G07810"/>
</dbReference>
<name>A0A0E0R642_ORYRU</name>